<comment type="caution">
    <text evidence="2">The sequence shown here is derived from an EMBL/GenBank/DDBJ whole genome shotgun (WGS) entry which is preliminary data.</text>
</comment>
<feature type="region of interest" description="Disordered" evidence="1">
    <location>
        <begin position="1"/>
        <end position="24"/>
    </location>
</feature>
<dbReference type="Proteomes" id="UP001187192">
    <property type="component" value="Unassembled WGS sequence"/>
</dbReference>
<feature type="compositionally biased region" description="Polar residues" evidence="1">
    <location>
        <begin position="50"/>
        <end position="72"/>
    </location>
</feature>
<gene>
    <name evidence="2" type="ORF">TIFTF001_039874</name>
</gene>
<dbReference type="EMBL" id="BTGU01001266">
    <property type="protein sequence ID" value="GMN19701.1"/>
    <property type="molecule type" value="Genomic_DNA"/>
</dbReference>
<keyword evidence="3" id="KW-1185">Reference proteome</keyword>
<organism evidence="2 3">
    <name type="scientific">Ficus carica</name>
    <name type="common">Common fig</name>
    <dbReference type="NCBI Taxonomy" id="3494"/>
    <lineage>
        <taxon>Eukaryota</taxon>
        <taxon>Viridiplantae</taxon>
        <taxon>Streptophyta</taxon>
        <taxon>Embryophyta</taxon>
        <taxon>Tracheophyta</taxon>
        <taxon>Spermatophyta</taxon>
        <taxon>Magnoliopsida</taxon>
        <taxon>eudicotyledons</taxon>
        <taxon>Gunneridae</taxon>
        <taxon>Pentapetalae</taxon>
        <taxon>rosids</taxon>
        <taxon>fabids</taxon>
        <taxon>Rosales</taxon>
        <taxon>Moraceae</taxon>
        <taxon>Ficeae</taxon>
        <taxon>Ficus</taxon>
    </lineage>
</organism>
<name>A0AA87Z7Z3_FICCA</name>
<sequence length="88" mass="9680">MDTSTSSSHPYFMESSPPRRAGFTSLKPASNLSNYFCLIEPSTPCELSPPRQSGSTSSNLPSPRRTASSYRSRLSLVKPFPPRRLVST</sequence>
<evidence type="ECO:0000256" key="1">
    <source>
        <dbReference type="SAM" id="MobiDB-lite"/>
    </source>
</evidence>
<reference evidence="2" key="1">
    <citation type="submission" date="2023-07" db="EMBL/GenBank/DDBJ databases">
        <title>draft genome sequence of fig (Ficus carica).</title>
        <authorList>
            <person name="Takahashi T."/>
            <person name="Nishimura K."/>
        </authorList>
    </citation>
    <scope>NUCLEOTIDE SEQUENCE</scope>
</reference>
<proteinExistence type="predicted"/>
<evidence type="ECO:0000313" key="3">
    <source>
        <dbReference type="Proteomes" id="UP001187192"/>
    </source>
</evidence>
<feature type="region of interest" description="Disordered" evidence="1">
    <location>
        <begin position="45"/>
        <end position="88"/>
    </location>
</feature>
<dbReference type="Gramene" id="FCD_00021839-RA">
    <property type="protein sequence ID" value="FCD_00021839-RA:cds"/>
    <property type="gene ID" value="FCD_00021839"/>
</dbReference>
<evidence type="ECO:0000313" key="2">
    <source>
        <dbReference type="EMBL" id="GMN19701.1"/>
    </source>
</evidence>
<dbReference type="AlphaFoldDB" id="A0AA87Z7Z3"/>
<protein>
    <submittedName>
        <fullName evidence="2">Uncharacterized protein</fullName>
    </submittedName>
</protein>
<accession>A0AA87Z7Z3</accession>